<proteinExistence type="predicted"/>
<protein>
    <submittedName>
        <fullName evidence="1">Uncharacterized protein</fullName>
    </submittedName>
</protein>
<comment type="caution">
    <text evidence="1">The sequence shown here is derived from an EMBL/GenBank/DDBJ whole genome shotgun (WGS) entry which is preliminary data.</text>
</comment>
<evidence type="ECO:0000313" key="1">
    <source>
        <dbReference type="EMBL" id="NMF04576.1"/>
    </source>
</evidence>
<evidence type="ECO:0000313" key="2">
    <source>
        <dbReference type="Proteomes" id="UP000587880"/>
    </source>
</evidence>
<dbReference type="AlphaFoldDB" id="A0A7X9XP36"/>
<reference evidence="1 2" key="1">
    <citation type="submission" date="2020-04" db="EMBL/GenBank/DDBJ databases">
        <authorList>
            <person name="Hitch T.C.A."/>
            <person name="Wylensek D."/>
            <person name="Clavel T."/>
        </authorList>
    </citation>
    <scope>NUCLEOTIDE SEQUENCE [LARGE SCALE GENOMIC DNA]</scope>
    <source>
        <strain evidence="1 2">WB01_NA02</strain>
    </source>
</reference>
<gene>
    <name evidence="1" type="ORF">HF849_07345</name>
</gene>
<dbReference type="EMBL" id="JABAGD010000010">
    <property type="protein sequence ID" value="NMF04576.1"/>
    <property type="molecule type" value="Genomic_DNA"/>
</dbReference>
<accession>A0A7X9XP36</accession>
<dbReference type="Proteomes" id="UP000587880">
    <property type="component" value="Unassembled WGS sequence"/>
</dbReference>
<organism evidence="1 2">
    <name type="scientific">Clostridium beijerinckii</name>
    <name type="common">Clostridium MP</name>
    <dbReference type="NCBI Taxonomy" id="1520"/>
    <lineage>
        <taxon>Bacteria</taxon>
        <taxon>Bacillati</taxon>
        <taxon>Bacillota</taxon>
        <taxon>Clostridia</taxon>
        <taxon>Eubacteriales</taxon>
        <taxon>Clostridiaceae</taxon>
        <taxon>Clostridium</taxon>
    </lineage>
</organism>
<name>A0A7X9XP36_CLOBE</name>
<sequence length="85" mass="8982">MMLKTNKNITITGTSMVGETQALFMSASISTDGSNTGNISTSITNSSVYTANKTECRKDIADFQTMVYAAQDELTATIADNTATA</sequence>